<dbReference type="Proteomes" id="UP001054252">
    <property type="component" value="Unassembled WGS sequence"/>
</dbReference>
<accession>A0AAV5KA23</accession>
<organism evidence="5 6">
    <name type="scientific">Rubroshorea leprosula</name>
    <dbReference type="NCBI Taxonomy" id="152421"/>
    <lineage>
        <taxon>Eukaryota</taxon>
        <taxon>Viridiplantae</taxon>
        <taxon>Streptophyta</taxon>
        <taxon>Embryophyta</taxon>
        <taxon>Tracheophyta</taxon>
        <taxon>Spermatophyta</taxon>
        <taxon>Magnoliopsida</taxon>
        <taxon>eudicotyledons</taxon>
        <taxon>Gunneridae</taxon>
        <taxon>Pentapetalae</taxon>
        <taxon>rosids</taxon>
        <taxon>malvids</taxon>
        <taxon>Malvales</taxon>
        <taxon>Dipterocarpaceae</taxon>
        <taxon>Rubroshorea</taxon>
    </lineage>
</organism>
<proteinExistence type="inferred from homology"/>
<keyword evidence="2" id="KW-0732">Signal</keyword>
<dbReference type="AlphaFoldDB" id="A0AAV5KA23"/>
<dbReference type="Pfam" id="PF00082">
    <property type="entry name" value="Peptidase_S8"/>
    <property type="match status" value="1"/>
</dbReference>
<comment type="caution">
    <text evidence="5">The sequence shown here is derived from an EMBL/GenBank/DDBJ whole genome shotgun (WGS) entry which is preliminary data.</text>
</comment>
<evidence type="ECO:0000313" key="6">
    <source>
        <dbReference type="Proteomes" id="UP001054252"/>
    </source>
</evidence>
<dbReference type="InterPro" id="IPR045051">
    <property type="entry name" value="SBT"/>
</dbReference>
<dbReference type="InterPro" id="IPR036852">
    <property type="entry name" value="Peptidase_S8/S53_dom_sf"/>
</dbReference>
<name>A0AAV5KA23_9ROSI</name>
<dbReference type="SUPFAM" id="SSF52743">
    <property type="entry name" value="Subtilisin-like"/>
    <property type="match status" value="1"/>
</dbReference>
<feature type="domain" description="Peptidase S8/S53" evidence="4">
    <location>
        <begin position="7"/>
        <end position="108"/>
    </location>
</feature>
<gene>
    <name evidence="5" type="ORF">SLEP1_g30569</name>
</gene>
<dbReference type="GO" id="GO:0006508">
    <property type="term" value="P:proteolysis"/>
    <property type="evidence" value="ECO:0007669"/>
    <property type="project" value="InterPro"/>
</dbReference>
<comment type="similarity">
    <text evidence="1 3">Belongs to the peptidase S8 family.</text>
</comment>
<evidence type="ECO:0000259" key="4">
    <source>
        <dbReference type="Pfam" id="PF00082"/>
    </source>
</evidence>
<dbReference type="PROSITE" id="PS51892">
    <property type="entry name" value="SUBTILASE"/>
    <property type="match status" value="1"/>
</dbReference>
<dbReference type="Gene3D" id="3.40.50.200">
    <property type="entry name" value="Peptidase S8/S53 domain"/>
    <property type="match status" value="1"/>
</dbReference>
<protein>
    <recommendedName>
        <fullName evidence="4">Peptidase S8/S53 domain-containing protein</fullName>
    </recommendedName>
</protein>
<evidence type="ECO:0000313" key="5">
    <source>
        <dbReference type="EMBL" id="GKV20445.1"/>
    </source>
</evidence>
<dbReference type="PANTHER" id="PTHR10795">
    <property type="entry name" value="PROPROTEIN CONVERTASE SUBTILISIN/KEXIN"/>
    <property type="match status" value="1"/>
</dbReference>
<keyword evidence="6" id="KW-1185">Reference proteome</keyword>
<dbReference type="InterPro" id="IPR000209">
    <property type="entry name" value="Peptidase_S8/S53_dom"/>
</dbReference>
<evidence type="ECO:0000256" key="1">
    <source>
        <dbReference type="ARBA" id="ARBA00011073"/>
    </source>
</evidence>
<evidence type="ECO:0000256" key="2">
    <source>
        <dbReference type="ARBA" id="ARBA00022729"/>
    </source>
</evidence>
<sequence>MGYAKAVAAGMAPKAGLAAYKVCWNSGCYDSDILAAFDAAVVDGVDVISLSVGGVVLLYYLDAISISAFGANDRGIFVSAFAGNGGPGGLKVTNIAPWVTTVGAGTIDRDFPTDVKLGNGKTVPGVCVYSRSQRG</sequence>
<comment type="caution">
    <text evidence="3">Lacks conserved residue(s) required for the propagation of feature annotation.</text>
</comment>
<reference evidence="5 6" key="1">
    <citation type="journal article" date="2021" name="Commun. Biol.">
        <title>The genome of Shorea leprosula (Dipterocarpaceae) highlights the ecological relevance of drought in aseasonal tropical rainforests.</title>
        <authorList>
            <person name="Ng K.K.S."/>
            <person name="Kobayashi M.J."/>
            <person name="Fawcett J.A."/>
            <person name="Hatakeyama M."/>
            <person name="Paape T."/>
            <person name="Ng C.H."/>
            <person name="Ang C.C."/>
            <person name="Tnah L.H."/>
            <person name="Lee C.T."/>
            <person name="Nishiyama T."/>
            <person name="Sese J."/>
            <person name="O'Brien M.J."/>
            <person name="Copetti D."/>
            <person name="Mohd Noor M.I."/>
            <person name="Ong R.C."/>
            <person name="Putra M."/>
            <person name="Sireger I.Z."/>
            <person name="Indrioko S."/>
            <person name="Kosugi Y."/>
            <person name="Izuno A."/>
            <person name="Isagi Y."/>
            <person name="Lee S.L."/>
            <person name="Shimizu K.K."/>
        </authorList>
    </citation>
    <scope>NUCLEOTIDE SEQUENCE [LARGE SCALE GENOMIC DNA]</scope>
    <source>
        <strain evidence="5">214</strain>
    </source>
</reference>
<dbReference type="EMBL" id="BPVZ01000055">
    <property type="protein sequence ID" value="GKV20445.1"/>
    <property type="molecule type" value="Genomic_DNA"/>
</dbReference>
<evidence type="ECO:0000256" key="3">
    <source>
        <dbReference type="PROSITE-ProRule" id="PRU01240"/>
    </source>
</evidence>
<dbReference type="GO" id="GO:0004252">
    <property type="term" value="F:serine-type endopeptidase activity"/>
    <property type="evidence" value="ECO:0007669"/>
    <property type="project" value="InterPro"/>
</dbReference>